<evidence type="ECO:0000313" key="11">
    <source>
        <dbReference type="Proteomes" id="UP000034723"/>
    </source>
</evidence>
<evidence type="ECO:0000256" key="3">
    <source>
        <dbReference type="ARBA" id="ARBA00007571"/>
    </source>
</evidence>
<protein>
    <recommendedName>
        <fullName evidence="8">N-(5'-phosphoribosyl)anthranilate isomerase</fullName>
        <shortName evidence="8">PRAI</shortName>
        <ecNumber evidence="8">5.3.1.24</ecNumber>
    </recommendedName>
</protein>
<dbReference type="FunCoup" id="A0A0F7IDD0">
    <property type="interactions" value="73"/>
</dbReference>
<comment type="catalytic activity">
    <reaction evidence="1 8">
        <text>N-(5-phospho-beta-D-ribosyl)anthranilate = 1-(2-carboxyphenylamino)-1-deoxy-D-ribulose 5-phosphate</text>
        <dbReference type="Rhea" id="RHEA:21540"/>
        <dbReference type="ChEBI" id="CHEBI:18277"/>
        <dbReference type="ChEBI" id="CHEBI:58613"/>
        <dbReference type="EC" id="5.3.1.24"/>
    </reaction>
</comment>
<dbReference type="HAMAP" id="MF_00135">
    <property type="entry name" value="PRAI"/>
    <property type="match status" value="1"/>
</dbReference>
<dbReference type="OrthoDB" id="27513at2157"/>
<dbReference type="Proteomes" id="UP000034723">
    <property type="component" value="Chromosome"/>
</dbReference>
<dbReference type="GeneID" id="24804354"/>
<dbReference type="Pfam" id="PF00697">
    <property type="entry name" value="PRAI"/>
    <property type="match status" value="1"/>
</dbReference>
<dbReference type="SUPFAM" id="SSF51366">
    <property type="entry name" value="Ribulose-phoshate binding barrel"/>
    <property type="match status" value="1"/>
</dbReference>
<dbReference type="Gene3D" id="3.20.20.70">
    <property type="entry name" value="Aldolase class I"/>
    <property type="match status" value="1"/>
</dbReference>
<dbReference type="STRING" id="113653.GAH_01787"/>
<dbReference type="InterPro" id="IPR013785">
    <property type="entry name" value="Aldolase_TIM"/>
</dbReference>
<keyword evidence="11" id="KW-1185">Reference proteome</keyword>
<evidence type="ECO:0000256" key="7">
    <source>
        <dbReference type="ARBA" id="ARBA00023235"/>
    </source>
</evidence>
<feature type="domain" description="N-(5'phosphoribosyl) anthranilate isomerase (PRAI)" evidence="9">
    <location>
        <begin position="3"/>
        <end position="201"/>
    </location>
</feature>
<keyword evidence="5 8" id="KW-0822">Tryptophan biosynthesis</keyword>
<reference evidence="10 11" key="1">
    <citation type="submission" date="2015-04" db="EMBL/GenBank/DDBJ databases">
        <title>The complete genome sequence of the hyperthermophilic, obligate iron-reducing archaeon Geoglobus ahangari strain 234T.</title>
        <authorList>
            <person name="Manzella M.P."/>
            <person name="Holmes D.E."/>
            <person name="Rocheleau J.M."/>
            <person name="Chung A."/>
            <person name="Reguera G."/>
            <person name="Kashefi K."/>
        </authorList>
    </citation>
    <scope>NUCLEOTIDE SEQUENCE [LARGE SCALE GENOMIC DNA]</scope>
    <source>
        <strain evidence="10 11">234</strain>
    </source>
</reference>
<gene>
    <name evidence="8" type="primary">trpF</name>
    <name evidence="10" type="ORF">GAH_01787</name>
</gene>
<evidence type="ECO:0000256" key="2">
    <source>
        <dbReference type="ARBA" id="ARBA00004664"/>
    </source>
</evidence>
<keyword evidence="7 8" id="KW-0413">Isomerase</keyword>
<organism evidence="10 11">
    <name type="scientific">Geoglobus ahangari</name>
    <dbReference type="NCBI Taxonomy" id="113653"/>
    <lineage>
        <taxon>Archaea</taxon>
        <taxon>Methanobacteriati</taxon>
        <taxon>Methanobacteriota</taxon>
        <taxon>Archaeoglobi</taxon>
        <taxon>Archaeoglobales</taxon>
        <taxon>Archaeoglobaceae</taxon>
        <taxon>Geoglobus</taxon>
    </lineage>
</organism>
<dbReference type="KEGG" id="gah:GAH_01787"/>
<dbReference type="PANTHER" id="PTHR42894">
    <property type="entry name" value="N-(5'-PHOSPHORIBOSYL)ANTHRANILATE ISOMERASE"/>
    <property type="match status" value="1"/>
</dbReference>
<evidence type="ECO:0000256" key="5">
    <source>
        <dbReference type="ARBA" id="ARBA00022822"/>
    </source>
</evidence>
<dbReference type="PANTHER" id="PTHR42894:SF1">
    <property type="entry name" value="N-(5'-PHOSPHORIBOSYL)ANTHRANILATE ISOMERASE"/>
    <property type="match status" value="1"/>
</dbReference>
<proteinExistence type="inferred from homology"/>
<dbReference type="GO" id="GO:0004640">
    <property type="term" value="F:phosphoribosylanthranilate isomerase activity"/>
    <property type="evidence" value="ECO:0007669"/>
    <property type="project" value="UniProtKB-UniRule"/>
</dbReference>
<dbReference type="InParanoid" id="A0A0F7IDD0"/>
<name>A0A0F7IDD0_9EURY</name>
<dbReference type="EMBL" id="CP011267">
    <property type="protein sequence ID" value="AKG90934.1"/>
    <property type="molecule type" value="Genomic_DNA"/>
</dbReference>
<evidence type="ECO:0000256" key="6">
    <source>
        <dbReference type="ARBA" id="ARBA00023141"/>
    </source>
</evidence>
<dbReference type="HOGENOM" id="CLU_076364_1_0_2"/>
<evidence type="ECO:0000313" key="10">
    <source>
        <dbReference type="EMBL" id="AKG90934.1"/>
    </source>
</evidence>
<dbReference type="InterPro" id="IPR011060">
    <property type="entry name" value="RibuloseP-bd_barrel"/>
</dbReference>
<evidence type="ECO:0000256" key="1">
    <source>
        <dbReference type="ARBA" id="ARBA00001164"/>
    </source>
</evidence>
<dbReference type="CDD" id="cd00405">
    <property type="entry name" value="PRAI"/>
    <property type="match status" value="1"/>
</dbReference>
<dbReference type="NCBIfam" id="NF002304">
    <property type="entry name" value="PRK01222.2-4"/>
    <property type="match status" value="1"/>
</dbReference>
<evidence type="ECO:0000259" key="9">
    <source>
        <dbReference type="Pfam" id="PF00697"/>
    </source>
</evidence>
<keyword evidence="4 8" id="KW-0028">Amino-acid biosynthesis</keyword>
<evidence type="ECO:0000256" key="4">
    <source>
        <dbReference type="ARBA" id="ARBA00022605"/>
    </source>
</evidence>
<dbReference type="PATRIC" id="fig|113653.22.peg.1757"/>
<comment type="pathway">
    <text evidence="2 8">Amino-acid biosynthesis; L-tryptophan biosynthesis; L-tryptophan from chorismate: step 3/5.</text>
</comment>
<dbReference type="RefSeq" id="WP_048096209.1">
    <property type="nucleotide sequence ID" value="NZ_CP011267.1"/>
</dbReference>
<dbReference type="InterPro" id="IPR044643">
    <property type="entry name" value="TrpF_fam"/>
</dbReference>
<sequence length="205" mass="23102">MIVKVCGIRSTEELELVERYADFTGVVMDGSSRRFAGRERAREIVEVASIPVFVVLTCDSFEEAYKIAGEISAENIQVHSQNFPAEDFQMLKEHGFRLIKAFRIPKHSEDFRRDAVEIIRMIEQYRPDYPLLDTGKGTGEVHDLRVSREVAKAERIILAGGLNPGNVRHAVEFVKPLGVDVSSGVERDGRKDEALVRAFVKEVRG</sequence>
<dbReference type="InterPro" id="IPR001240">
    <property type="entry name" value="PRAI_dom"/>
</dbReference>
<dbReference type="UniPathway" id="UPA00035">
    <property type="reaction ID" value="UER00042"/>
</dbReference>
<evidence type="ECO:0000256" key="8">
    <source>
        <dbReference type="HAMAP-Rule" id="MF_00135"/>
    </source>
</evidence>
<accession>A0A0F7IDD0</accession>
<comment type="similarity">
    <text evidence="3 8">Belongs to the TrpF family.</text>
</comment>
<dbReference type="GO" id="GO:0000162">
    <property type="term" value="P:L-tryptophan biosynthetic process"/>
    <property type="evidence" value="ECO:0007669"/>
    <property type="project" value="UniProtKB-UniRule"/>
</dbReference>
<dbReference type="EC" id="5.3.1.24" evidence="8"/>
<dbReference type="AlphaFoldDB" id="A0A0F7IDD0"/>
<keyword evidence="6 8" id="KW-0057">Aromatic amino acid biosynthesis</keyword>